<gene>
    <name evidence="2" type="ORF">ENSA5_40970</name>
</gene>
<name>A0A2S9XNN6_9BACT</name>
<keyword evidence="1" id="KW-0732">Signal</keyword>
<organism evidence="2 3">
    <name type="scientific">Enhygromyxa salina</name>
    <dbReference type="NCBI Taxonomy" id="215803"/>
    <lineage>
        <taxon>Bacteria</taxon>
        <taxon>Pseudomonadati</taxon>
        <taxon>Myxococcota</taxon>
        <taxon>Polyangia</taxon>
        <taxon>Nannocystales</taxon>
        <taxon>Nannocystaceae</taxon>
        <taxon>Enhygromyxa</taxon>
    </lineage>
</organism>
<evidence type="ECO:0000256" key="1">
    <source>
        <dbReference type="SAM" id="SignalP"/>
    </source>
</evidence>
<dbReference type="Proteomes" id="UP000237968">
    <property type="component" value="Unassembled WGS sequence"/>
</dbReference>
<dbReference type="EMBL" id="PVNK01000177">
    <property type="protein sequence ID" value="PRP94478.1"/>
    <property type="molecule type" value="Genomic_DNA"/>
</dbReference>
<feature type="signal peptide" evidence="1">
    <location>
        <begin position="1"/>
        <end position="25"/>
    </location>
</feature>
<comment type="caution">
    <text evidence="2">The sequence shown here is derived from an EMBL/GenBank/DDBJ whole genome shotgun (WGS) entry which is preliminary data.</text>
</comment>
<dbReference type="OrthoDB" id="9256060at2"/>
<keyword evidence="3" id="KW-1185">Reference proteome</keyword>
<reference evidence="2 3" key="1">
    <citation type="submission" date="2018-03" db="EMBL/GenBank/DDBJ databases">
        <title>Draft Genome Sequences of the Obligatory Marine Myxobacteria Enhygromyxa salina SWB005.</title>
        <authorList>
            <person name="Poehlein A."/>
            <person name="Moghaddam J.A."/>
            <person name="Harms H."/>
            <person name="Alanjari M."/>
            <person name="Koenig G.M."/>
            <person name="Daniel R."/>
            <person name="Schaeberle T.F."/>
        </authorList>
    </citation>
    <scope>NUCLEOTIDE SEQUENCE [LARGE SCALE GENOMIC DNA]</scope>
    <source>
        <strain evidence="2 3">SWB005</strain>
    </source>
</reference>
<proteinExistence type="predicted"/>
<feature type="chain" id="PRO_5015461993" evidence="1">
    <location>
        <begin position="26"/>
        <end position="131"/>
    </location>
</feature>
<evidence type="ECO:0000313" key="3">
    <source>
        <dbReference type="Proteomes" id="UP000237968"/>
    </source>
</evidence>
<dbReference type="RefSeq" id="WP_106393388.1">
    <property type="nucleotide sequence ID" value="NZ_PVNK01000177.1"/>
</dbReference>
<protein>
    <submittedName>
        <fullName evidence="2">Uncharacterized protein</fullName>
    </submittedName>
</protein>
<evidence type="ECO:0000313" key="2">
    <source>
        <dbReference type="EMBL" id="PRP94478.1"/>
    </source>
</evidence>
<accession>A0A2S9XNN6</accession>
<sequence>MRARRSFALASFLAIAVAIPTTAHAADKTGSEGQAKTVEVLSPSADAYVKYHGRLFVTAGKSTVEYRWGGTSCGSRTLSADMIQVLVESIRQDGEVNIAPRYQNGQGSAKCLVGFSLRNNNKRGRVSKPPT</sequence>
<dbReference type="AlphaFoldDB" id="A0A2S9XNN6"/>